<dbReference type="Proteomes" id="UP000257143">
    <property type="component" value="Unassembled WGS sequence"/>
</dbReference>
<dbReference type="OrthoDB" id="2968172at2"/>
<proteinExistence type="predicted"/>
<evidence type="ECO:0000313" key="1">
    <source>
        <dbReference type="EMBL" id="RDW20072.1"/>
    </source>
</evidence>
<name>A0A3D8PWC8_9BACI</name>
<dbReference type="EMBL" id="PIOC01000010">
    <property type="protein sequence ID" value="RDW20072.1"/>
    <property type="molecule type" value="Genomic_DNA"/>
</dbReference>
<organism evidence="1 2">
    <name type="scientific">Oceanobacillus arenosus</name>
    <dbReference type="NCBI Taxonomy" id="1229153"/>
    <lineage>
        <taxon>Bacteria</taxon>
        <taxon>Bacillati</taxon>
        <taxon>Bacillota</taxon>
        <taxon>Bacilli</taxon>
        <taxon>Bacillales</taxon>
        <taxon>Bacillaceae</taxon>
        <taxon>Oceanobacillus</taxon>
    </lineage>
</organism>
<dbReference type="RefSeq" id="WP_115771953.1">
    <property type="nucleotide sequence ID" value="NZ_PIOC01000010.1"/>
</dbReference>
<comment type="caution">
    <text evidence="1">The sequence shown here is derived from an EMBL/GenBank/DDBJ whole genome shotgun (WGS) entry which is preliminary data.</text>
</comment>
<keyword evidence="2" id="KW-1185">Reference proteome</keyword>
<dbReference type="AlphaFoldDB" id="A0A3D8PWC8"/>
<protein>
    <submittedName>
        <fullName evidence="1">Uncharacterized protein</fullName>
    </submittedName>
</protein>
<sequence>MADYKYLGLTTYILENEENEEKLNVLAGAIESLQTHVTPMITGDFVIEKYQNVVGSEAYQFVYETDYVCTPADSELPVNTPEKYKRPSIEAVTIKGIPMLNVYIPAVAKRQENIENFIYGGVRPVLQVLFGNNIVQMVMKEGIEYEDFQNGKETVLISVKERLAVPD</sequence>
<reference evidence="2" key="1">
    <citation type="submission" date="2017-11" db="EMBL/GenBank/DDBJ databases">
        <authorList>
            <person name="Zhu W."/>
        </authorList>
    </citation>
    <scope>NUCLEOTIDE SEQUENCE [LARGE SCALE GENOMIC DNA]</scope>
    <source>
        <strain evidence="2">CAU 1183</strain>
    </source>
</reference>
<gene>
    <name evidence="1" type="ORF">CWR48_04935</name>
</gene>
<accession>A0A3D8PWC8</accession>
<evidence type="ECO:0000313" key="2">
    <source>
        <dbReference type="Proteomes" id="UP000257143"/>
    </source>
</evidence>